<comment type="function">
    <text evidence="1">Mitochondrial intermembrane chaperone that participates in the import and insertion of some multi-pass transmembrane proteins into the mitochondrial inner membrane. Also required for the transfer of beta-barrel precursors from the TOM complex to the sorting and assembly machinery (SAM complex) of the outer membrane. Acts as a chaperone-like protein that protects the hydrophobic precursors from aggregation and guide them through the mitochondrial intermembrane space.</text>
</comment>
<organism evidence="3 4">
    <name type="scientific">Discostella pseudostelligera</name>
    <dbReference type="NCBI Taxonomy" id="259834"/>
    <lineage>
        <taxon>Eukaryota</taxon>
        <taxon>Sar</taxon>
        <taxon>Stramenopiles</taxon>
        <taxon>Ochrophyta</taxon>
        <taxon>Bacillariophyta</taxon>
        <taxon>Coscinodiscophyceae</taxon>
        <taxon>Thalassiosirophycidae</taxon>
        <taxon>Stephanodiscales</taxon>
        <taxon>Stephanodiscaceae</taxon>
        <taxon>Discostella</taxon>
    </lineage>
</organism>
<evidence type="ECO:0000256" key="1">
    <source>
        <dbReference type="RuleBase" id="RU367043"/>
    </source>
</evidence>
<proteinExistence type="inferred from homology"/>
<keyword evidence="1" id="KW-0496">Mitochondrion</keyword>
<comment type="domain">
    <text evidence="1">The twin CX3C motif contains 4 conserved Cys residues that form 2 disulfide bonds in the mitochondrial intermembrane space.</text>
</comment>
<comment type="subunit">
    <text evidence="1">Heterohexamer.</text>
</comment>
<protein>
    <recommendedName>
        <fullName evidence="1">Mitochondrial import inner membrane translocase subunit</fullName>
    </recommendedName>
</protein>
<dbReference type="GO" id="GO:0015031">
    <property type="term" value="P:protein transport"/>
    <property type="evidence" value="ECO:0007669"/>
    <property type="project" value="UniProtKB-KW"/>
</dbReference>
<name>A0ABD3MZS9_9STRA</name>
<dbReference type="GO" id="GO:0005743">
    <property type="term" value="C:mitochondrial inner membrane"/>
    <property type="evidence" value="ECO:0007669"/>
    <property type="project" value="UniProtKB-SubCell"/>
</dbReference>
<accession>A0ABD3MZS9</accession>
<dbReference type="AlphaFoldDB" id="A0ABD3MZS9"/>
<keyword evidence="1" id="KW-0999">Mitochondrion inner membrane</keyword>
<keyword evidence="1" id="KW-0813">Transport</keyword>
<comment type="caution">
    <text evidence="3">The sequence shown here is derived from an EMBL/GenBank/DDBJ whole genome shotgun (WGS) entry which is preliminary data.</text>
</comment>
<dbReference type="Gene3D" id="1.10.287.810">
    <property type="entry name" value="Mitochondrial import inner membrane translocase subunit tim13 like domains"/>
    <property type="match status" value="1"/>
</dbReference>
<sequence length="90" mass="9842">MDPATASAALQNLTPEQKAAIMSQAQQQANQQIMSSMIESMTLSCFDKCAGTSGNRLDNKEQACLANCQDRFLDVRKAVQDSLENRQGNM</sequence>
<comment type="subcellular location">
    <subcellularLocation>
        <location evidence="1">Mitochondrion inner membrane</location>
        <topology evidence="1">Peripheral membrane protein</topology>
        <orientation evidence="1">Intermembrane side</orientation>
    </subcellularLocation>
</comment>
<dbReference type="InterPro" id="IPR004217">
    <property type="entry name" value="Tim10-like"/>
</dbReference>
<dbReference type="Pfam" id="PF02953">
    <property type="entry name" value="zf-Tim10_DDP"/>
    <property type="match status" value="1"/>
</dbReference>
<keyword evidence="1" id="KW-0472">Membrane</keyword>
<evidence type="ECO:0000313" key="3">
    <source>
        <dbReference type="EMBL" id="KAL3769398.1"/>
    </source>
</evidence>
<dbReference type="SUPFAM" id="SSF144122">
    <property type="entry name" value="Tim10-like"/>
    <property type="match status" value="1"/>
</dbReference>
<dbReference type="EMBL" id="JALLBG020000055">
    <property type="protein sequence ID" value="KAL3769398.1"/>
    <property type="molecule type" value="Genomic_DNA"/>
</dbReference>
<keyword evidence="1" id="KW-0143">Chaperone</keyword>
<keyword evidence="1" id="KW-1015">Disulfide bond</keyword>
<keyword evidence="1" id="KW-0811">Translocation</keyword>
<evidence type="ECO:0000313" key="4">
    <source>
        <dbReference type="Proteomes" id="UP001530293"/>
    </source>
</evidence>
<keyword evidence="1" id="KW-0653">Protein transport</keyword>
<reference evidence="3 4" key="1">
    <citation type="submission" date="2024-10" db="EMBL/GenBank/DDBJ databases">
        <title>Updated reference genomes for cyclostephanoid diatoms.</title>
        <authorList>
            <person name="Roberts W.R."/>
            <person name="Alverson A.J."/>
        </authorList>
    </citation>
    <scope>NUCLEOTIDE SEQUENCE [LARGE SCALE GENOMIC DNA]</scope>
    <source>
        <strain evidence="3 4">AJA232-27</strain>
    </source>
</reference>
<feature type="domain" description="Tim10-like" evidence="2">
    <location>
        <begin position="24"/>
        <end position="84"/>
    </location>
</feature>
<comment type="similarity">
    <text evidence="1">Belongs to the small Tim family.</text>
</comment>
<evidence type="ECO:0000259" key="2">
    <source>
        <dbReference type="Pfam" id="PF02953"/>
    </source>
</evidence>
<dbReference type="InterPro" id="IPR035427">
    <property type="entry name" value="Tim10-like_dom_sf"/>
</dbReference>
<gene>
    <name evidence="3" type="ORF">ACHAWU_008807</name>
</gene>
<dbReference type="Proteomes" id="UP001530293">
    <property type="component" value="Unassembled WGS sequence"/>
</dbReference>
<keyword evidence="4" id="KW-1185">Reference proteome</keyword>